<protein>
    <submittedName>
        <fullName evidence="1">Uncharacterized protein</fullName>
    </submittedName>
</protein>
<accession>A0A0A9DP23</accession>
<dbReference type="EMBL" id="GBRH01207566">
    <property type="protein sequence ID" value="JAD90329.1"/>
    <property type="molecule type" value="Transcribed_RNA"/>
</dbReference>
<name>A0A0A9DP23_ARUDO</name>
<evidence type="ECO:0000313" key="1">
    <source>
        <dbReference type="EMBL" id="JAD90329.1"/>
    </source>
</evidence>
<sequence>MVQLVNWGYWVGGHAGVKVHVCSLLMAT</sequence>
<proteinExistence type="predicted"/>
<organism evidence="1">
    <name type="scientific">Arundo donax</name>
    <name type="common">Giant reed</name>
    <name type="synonym">Donax arundinaceus</name>
    <dbReference type="NCBI Taxonomy" id="35708"/>
    <lineage>
        <taxon>Eukaryota</taxon>
        <taxon>Viridiplantae</taxon>
        <taxon>Streptophyta</taxon>
        <taxon>Embryophyta</taxon>
        <taxon>Tracheophyta</taxon>
        <taxon>Spermatophyta</taxon>
        <taxon>Magnoliopsida</taxon>
        <taxon>Liliopsida</taxon>
        <taxon>Poales</taxon>
        <taxon>Poaceae</taxon>
        <taxon>PACMAD clade</taxon>
        <taxon>Arundinoideae</taxon>
        <taxon>Arundineae</taxon>
        <taxon>Arundo</taxon>
    </lineage>
</organism>
<dbReference type="AlphaFoldDB" id="A0A0A9DP23"/>
<reference evidence="1" key="1">
    <citation type="submission" date="2014-09" db="EMBL/GenBank/DDBJ databases">
        <authorList>
            <person name="Magalhaes I.L.F."/>
            <person name="Oliveira U."/>
            <person name="Santos F.R."/>
            <person name="Vidigal T.H.D.A."/>
            <person name="Brescovit A.D."/>
            <person name="Santos A.J."/>
        </authorList>
    </citation>
    <scope>NUCLEOTIDE SEQUENCE</scope>
    <source>
        <tissue evidence="1">Shoot tissue taken approximately 20 cm above the soil surface</tissue>
    </source>
</reference>
<reference evidence="1" key="2">
    <citation type="journal article" date="2015" name="Data Brief">
        <title>Shoot transcriptome of the giant reed, Arundo donax.</title>
        <authorList>
            <person name="Barrero R.A."/>
            <person name="Guerrero F.D."/>
            <person name="Moolhuijzen P."/>
            <person name="Goolsby J.A."/>
            <person name="Tidwell J."/>
            <person name="Bellgard S.E."/>
            <person name="Bellgard M.I."/>
        </authorList>
    </citation>
    <scope>NUCLEOTIDE SEQUENCE</scope>
    <source>
        <tissue evidence="1">Shoot tissue taken approximately 20 cm above the soil surface</tissue>
    </source>
</reference>